<comment type="caution">
    <text evidence="2">The sequence shown here is derived from an EMBL/GenBank/DDBJ whole genome shotgun (WGS) entry which is preliminary data.</text>
</comment>
<reference evidence="2 3" key="1">
    <citation type="journal article" date="2018" name="Plant J.">
        <title>Genome sequences of Chlorella sorokiniana UTEX 1602 and Micractinium conductrix SAG 241.80: implications to maltose excretion by a green alga.</title>
        <authorList>
            <person name="Arriola M.B."/>
            <person name="Velmurugan N."/>
            <person name="Zhang Y."/>
            <person name="Plunkett M.H."/>
            <person name="Hondzo H."/>
            <person name="Barney B.M."/>
        </authorList>
    </citation>
    <scope>NUCLEOTIDE SEQUENCE [LARGE SCALE GENOMIC DNA]</scope>
    <source>
        <strain evidence="2 3">SAG 241.80</strain>
    </source>
</reference>
<sequence>MQQLEEALTGEVLPADVLAANHKAMAELKAFVANLSPQYGWPPSHAKQVQFVVRNPFAGGRLQRVRMLLKTTGGNCAPMVQQTLGQLLQQAGLPPYFYWDGDQFRNRAPPRTRPEAKPRTQAKAAPPTPADVQATRAKAAAAGFPSQTITEEQFKQMEAQSQKGRDEKAATSAATDELAAKIKKLDPLFSAVAALPWLSRMPDADMRQRVRMIRTKVMDELESEGWDVRGPVRRIWDGERNLEVLQQGKDAGSRDAIKSVLFHVVLYDRKHARRYLHACGWQPEA</sequence>
<name>A0A2P6V473_9CHLO</name>
<protein>
    <submittedName>
        <fullName evidence="2">T-cell activation mitochondrial</fullName>
    </submittedName>
</protein>
<evidence type="ECO:0000313" key="2">
    <source>
        <dbReference type="EMBL" id="PSC68893.1"/>
    </source>
</evidence>
<organism evidence="2 3">
    <name type="scientific">Micractinium conductrix</name>
    <dbReference type="NCBI Taxonomy" id="554055"/>
    <lineage>
        <taxon>Eukaryota</taxon>
        <taxon>Viridiplantae</taxon>
        <taxon>Chlorophyta</taxon>
        <taxon>core chlorophytes</taxon>
        <taxon>Trebouxiophyceae</taxon>
        <taxon>Chlorellales</taxon>
        <taxon>Chlorellaceae</taxon>
        <taxon>Chlorella clade</taxon>
        <taxon>Micractinium</taxon>
    </lineage>
</organism>
<dbReference type="EMBL" id="LHPF02000032">
    <property type="protein sequence ID" value="PSC68893.1"/>
    <property type="molecule type" value="Genomic_DNA"/>
</dbReference>
<proteinExistence type="predicted"/>
<dbReference type="AlphaFoldDB" id="A0A2P6V473"/>
<keyword evidence="3" id="KW-1185">Reference proteome</keyword>
<gene>
    <name evidence="2" type="ORF">C2E20_7571</name>
</gene>
<evidence type="ECO:0000313" key="3">
    <source>
        <dbReference type="Proteomes" id="UP000239649"/>
    </source>
</evidence>
<accession>A0A2P6V473</accession>
<feature type="region of interest" description="Disordered" evidence="1">
    <location>
        <begin position="103"/>
        <end position="130"/>
    </location>
</feature>
<dbReference type="Proteomes" id="UP000239649">
    <property type="component" value="Unassembled WGS sequence"/>
</dbReference>
<dbReference type="OrthoDB" id="510798at2759"/>
<evidence type="ECO:0000256" key="1">
    <source>
        <dbReference type="SAM" id="MobiDB-lite"/>
    </source>
</evidence>